<organism evidence="1">
    <name type="scientific">Brassica cretica</name>
    <name type="common">Mustard</name>
    <dbReference type="NCBI Taxonomy" id="69181"/>
    <lineage>
        <taxon>Eukaryota</taxon>
        <taxon>Viridiplantae</taxon>
        <taxon>Streptophyta</taxon>
        <taxon>Embryophyta</taxon>
        <taxon>Tracheophyta</taxon>
        <taxon>Spermatophyta</taxon>
        <taxon>Magnoliopsida</taxon>
        <taxon>eudicotyledons</taxon>
        <taxon>Gunneridae</taxon>
        <taxon>Pentapetalae</taxon>
        <taxon>rosids</taxon>
        <taxon>malvids</taxon>
        <taxon>Brassicales</taxon>
        <taxon>Brassicaceae</taxon>
        <taxon>Brassiceae</taxon>
        <taxon>Brassica</taxon>
    </lineage>
</organism>
<dbReference type="EMBL" id="QGKY02000246">
    <property type="protein sequence ID" value="KAF2585209.1"/>
    <property type="molecule type" value="Genomic_DNA"/>
</dbReference>
<accession>A0A8S9JTU8</accession>
<proteinExistence type="predicted"/>
<gene>
    <name evidence="1" type="ORF">F2Q70_00035840</name>
</gene>
<evidence type="ECO:0000313" key="1">
    <source>
        <dbReference type="EMBL" id="KAF2585209.1"/>
    </source>
</evidence>
<dbReference type="AlphaFoldDB" id="A0A8S9JTU8"/>
<name>A0A8S9JTU8_BRACR</name>
<comment type="caution">
    <text evidence="1">The sequence shown here is derived from an EMBL/GenBank/DDBJ whole genome shotgun (WGS) entry which is preliminary data.</text>
</comment>
<sequence length="144" mass="15726">MSKQNREEETYVVHVVEWMKNRSMVINVCVSAVGTKKLRRNHVESKDKAAPPFKPASELLQICKASSILDKMPLALPAGSACQAASYLLTNGLDPSVKSQGNFSSQPSDPGSSLSECFFSVVALLVQLLEPDLAQLLVLLPDYY</sequence>
<protein>
    <submittedName>
        <fullName evidence="1">Uncharacterized protein</fullName>
    </submittedName>
</protein>
<reference evidence="1" key="1">
    <citation type="submission" date="2019-12" db="EMBL/GenBank/DDBJ databases">
        <title>Genome sequencing and annotation of Brassica cretica.</title>
        <authorList>
            <person name="Studholme D.J."/>
            <person name="Sarris P.F."/>
        </authorList>
    </citation>
    <scope>NUCLEOTIDE SEQUENCE</scope>
    <source>
        <strain evidence="1">PFS-102/07</strain>
        <tissue evidence="1">Leaf</tissue>
    </source>
</reference>